<dbReference type="SUPFAM" id="SSF57850">
    <property type="entry name" value="RING/U-box"/>
    <property type="match status" value="1"/>
</dbReference>
<feature type="transmembrane region" description="Helical" evidence="1">
    <location>
        <begin position="179"/>
        <end position="212"/>
    </location>
</feature>
<dbReference type="InParanoid" id="A0CZE6"/>
<dbReference type="Proteomes" id="UP000000600">
    <property type="component" value="Unassembled WGS sequence"/>
</dbReference>
<dbReference type="Pfam" id="PF13639">
    <property type="entry name" value="zf-RING_2"/>
    <property type="match status" value="1"/>
</dbReference>
<feature type="transmembrane region" description="Helical" evidence="1">
    <location>
        <begin position="37"/>
        <end position="57"/>
    </location>
</feature>
<keyword evidence="1" id="KW-1133">Transmembrane helix</keyword>
<dbReference type="STRING" id="5888.A0CZE6"/>
<name>A0CZE6_PARTE</name>
<feature type="transmembrane region" description="Helical" evidence="1">
    <location>
        <begin position="142"/>
        <end position="159"/>
    </location>
</feature>
<dbReference type="Gene3D" id="3.30.40.10">
    <property type="entry name" value="Zinc/RING finger domain, C3HC4 (zinc finger)"/>
    <property type="match status" value="1"/>
</dbReference>
<gene>
    <name evidence="3" type="ORF">GSPATT00011736001</name>
</gene>
<organism evidence="3 4">
    <name type="scientific">Paramecium tetraurelia</name>
    <dbReference type="NCBI Taxonomy" id="5888"/>
    <lineage>
        <taxon>Eukaryota</taxon>
        <taxon>Sar</taxon>
        <taxon>Alveolata</taxon>
        <taxon>Ciliophora</taxon>
        <taxon>Intramacronucleata</taxon>
        <taxon>Oligohymenophorea</taxon>
        <taxon>Peniculida</taxon>
        <taxon>Parameciidae</taxon>
        <taxon>Paramecium</taxon>
    </lineage>
</organism>
<dbReference type="KEGG" id="ptm:GSPATT00011736001"/>
<accession>A0CZE6</accession>
<keyword evidence="1" id="KW-0812">Transmembrane</keyword>
<dbReference type="OrthoDB" id="290598at2759"/>
<protein>
    <recommendedName>
        <fullName evidence="2">RING-type domain-containing protein</fullName>
    </recommendedName>
</protein>
<keyword evidence="1" id="KW-0472">Membrane</keyword>
<feature type="domain" description="RING-type" evidence="2">
    <location>
        <begin position="254"/>
        <end position="291"/>
    </location>
</feature>
<evidence type="ECO:0000256" key="1">
    <source>
        <dbReference type="SAM" id="Phobius"/>
    </source>
</evidence>
<dbReference type="InterPro" id="IPR013083">
    <property type="entry name" value="Znf_RING/FYVE/PHD"/>
</dbReference>
<dbReference type="InterPro" id="IPR001841">
    <property type="entry name" value="Znf_RING"/>
</dbReference>
<dbReference type="EMBL" id="CT868230">
    <property type="protein sequence ID" value="CAK76163.1"/>
    <property type="molecule type" value="Genomic_DNA"/>
</dbReference>
<reference evidence="3 4" key="1">
    <citation type="journal article" date="2006" name="Nature">
        <title>Global trends of whole-genome duplications revealed by the ciliate Paramecium tetraurelia.</title>
        <authorList>
            <consortium name="Genoscope"/>
            <person name="Aury J.-M."/>
            <person name="Jaillon O."/>
            <person name="Duret L."/>
            <person name="Noel B."/>
            <person name="Jubin C."/>
            <person name="Porcel B.M."/>
            <person name="Segurens B."/>
            <person name="Daubin V."/>
            <person name="Anthouard V."/>
            <person name="Aiach N."/>
            <person name="Arnaiz O."/>
            <person name="Billaut A."/>
            <person name="Beisson J."/>
            <person name="Blanc I."/>
            <person name="Bouhouche K."/>
            <person name="Camara F."/>
            <person name="Duharcourt S."/>
            <person name="Guigo R."/>
            <person name="Gogendeau D."/>
            <person name="Katinka M."/>
            <person name="Keller A.-M."/>
            <person name="Kissmehl R."/>
            <person name="Klotz C."/>
            <person name="Koll F."/>
            <person name="Le Moue A."/>
            <person name="Lepere C."/>
            <person name="Malinsky S."/>
            <person name="Nowacki M."/>
            <person name="Nowak J.K."/>
            <person name="Plattner H."/>
            <person name="Poulain J."/>
            <person name="Ruiz F."/>
            <person name="Serrano V."/>
            <person name="Zagulski M."/>
            <person name="Dessen P."/>
            <person name="Betermier M."/>
            <person name="Weissenbach J."/>
            <person name="Scarpelli C."/>
            <person name="Schachter V."/>
            <person name="Sperling L."/>
            <person name="Meyer E."/>
            <person name="Cohen J."/>
            <person name="Wincker P."/>
        </authorList>
    </citation>
    <scope>NUCLEOTIDE SEQUENCE [LARGE SCALE GENOMIC DNA]</scope>
    <source>
        <strain evidence="3 4">Stock d4-2</strain>
    </source>
</reference>
<dbReference type="RefSeq" id="XP_001443560.1">
    <property type="nucleotide sequence ID" value="XM_001443523.1"/>
</dbReference>
<dbReference type="OMA" id="EFIFLYC"/>
<dbReference type="GeneID" id="5029345"/>
<evidence type="ECO:0000259" key="2">
    <source>
        <dbReference type="Pfam" id="PF13639"/>
    </source>
</evidence>
<evidence type="ECO:0000313" key="4">
    <source>
        <dbReference type="Proteomes" id="UP000000600"/>
    </source>
</evidence>
<sequence length="315" mass="37333">MLENIKQLLIPQPRERYGIYPSVLKEVFSQLSRGVQIYIYFTISKLLITLIFFGEALKCELSESHSTATTLILHSIFLLYHEFKYKMELENIEKLNLIQQVLEQQGMNLEQIPDRQSFNKLTMTVKKSIFSQCPDLNRESKFLNFLAQVIIIRFFILMLDSPFNFNMFEFYQETCDAHLLNVIFIIVLSMFLEFIFLYCLVFVLVIALPLLCCLSIYRKGKQLYSIQRLKRYLESIPPHKYTGLDDTWVKEDKNCCICMQEYAHNESILQLPCSGQHQFHENCVRNWFNVSECSQVYRYRIVVLFADNSQVEDYI</sequence>
<dbReference type="AlphaFoldDB" id="A0CZE6"/>
<evidence type="ECO:0000313" key="3">
    <source>
        <dbReference type="EMBL" id="CAK76163.1"/>
    </source>
</evidence>
<keyword evidence="4" id="KW-1185">Reference proteome</keyword>
<proteinExistence type="predicted"/>
<dbReference type="HOGENOM" id="CLU_761770_0_0_1"/>